<proteinExistence type="inferred from homology"/>
<name>A0ABV5BUY1_9BACL</name>
<dbReference type="PANTHER" id="PTHR33175:SF3">
    <property type="entry name" value="DNA-BINDING PROTEIN HU-BETA"/>
    <property type="match status" value="1"/>
</dbReference>
<keyword evidence="6" id="KW-1185">Reference proteome</keyword>
<keyword evidence="3 5" id="KW-0238">DNA-binding</keyword>
<comment type="similarity">
    <text evidence="1 4">Belongs to the bacterial histone-like protein family.</text>
</comment>
<dbReference type="Proteomes" id="UP001580430">
    <property type="component" value="Unassembled WGS sequence"/>
</dbReference>
<keyword evidence="2" id="KW-0226">DNA condensation</keyword>
<evidence type="ECO:0000256" key="4">
    <source>
        <dbReference type="RuleBase" id="RU003939"/>
    </source>
</evidence>
<organism evidence="5 6">
    <name type="scientific">Paenibacillus medicaginis</name>
    <dbReference type="NCBI Taxonomy" id="1470560"/>
    <lineage>
        <taxon>Bacteria</taxon>
        <taxon>Bacillati</taxon>
        <taxon>Bacillota</taxon>
        <taxon>Bacilli</taxon>
        <taxon>Bacillales</taxon>
        <taxon>Paenibacillaceae</taxon>
        <taxon>Paenibacillus</taxon>
    </lineage>
</organism>
<evidence type="ECO:0000256" key="3">
    <source>
        <dbReference type="ARBA" id="ARBA00023125"/>
    </source>
</evidence>
<dbReference type="PANTHER" id="PTHR33175">
    <property type="entry name" value="DNA-BINDING PROTEIN HU"/>
    <property type="match status" value="1"/>
</dbReference>
<dbReference type="EMBL" id="JBHIRY010000001">
    <property type="protein sequence ID" value="MFB5759089.1"/>
    <property type="molecule type" value="Genomic_DNA"/>
</dbReference>
<evidence type="ECO:0000256" key="1">
    <source>
        <dbReference type="ARBA" id="ARBA00010529"/>
    </source>
</evidence>
<dbReference type="GO" id="GO:0003677">
    <property type="term" value="F:DNA binding"/>
    <property type="evidence" value="ECO:0007669"/>
    <property type="project" value="UniProtKB-KW"/>
</dbReference>
<evidence type="ECO:0000313" key="5">
    <source>
        <dbReference type="EMBL" id="MFB5759089.1"/>
    </source>
</evidence>
<dbReference type="Gene3D" id="4.10.520.10">
    <property type="entry name" value="IHF-like DNA-binding proteins"/>
    <property type="match status" value="1"/>
</dbReference>
<protein>
    <submittedName>
        <fullName evidence="5">HU family DNA-binding protein</fullName>
    </submittedName>
</protein>
<dbReference type="InterPro" id="IPR000119">
    <property type="entry name" value="Hist_DNA-bd"/>
</dbReference>
<dbReference type="SUPFAM" id="SSF47729">
    <property type="entry name" value="IHF-like DNA-binding proteins"/>
    <property type="match status" value="1"/>
</dbReference>
<dbReference type="SMART" id="SM00411">
    <property type="entry name" value="BHL"/>
    <property type="match status" value="1"/>
</dbReference>
<evidence type="ECO:0000256" key="2">
    <source>
        <dbReference type="ARBA" id="ARBA00023067"/>
    </source>
</evidence>
<evidence type="ECO:0000313" key="6">
    <source>
        <dbReference type="Proteomes" id="UP001580430"/>
    </source>
</evidence>
<sequence>MNKQDIINEVVRIAGIQKKDAWAAVEAVFSTVDNALVNGEKVYVKGHGTYEVRARSARTGINPTLLKELKAQGVDEETAKEQAKIDIPASKAVAFKPAGKLKESVK</sequence>
<dbReference type="Pfam" id="PF00216">
    <property type="entry name" value="Bac_DNA_binding"/>
    <property type="match status" value="1"/>
</dbReference>
<comment type="caution">
    <text evidence="5">The sequence shown here is derived from an EMBL/GenBank/DDBJ whole genome shotgun (WGS) entry which is preliminary data.</text>
</comment>
<dbReference type="RefSeq" id="WP_375518341.1">
    <property type="nucleotide sequence ID" value="NZ_JBHIRY010000001.1"/>
</dbReference>
<dbReference type="InterPro" id="IPR010992">
    <property type="entry name" value="IHF-like_DNA-bd_dom_sf"/>
</dbReference>
<gene>
    <name evidence="5" type="ORF">ACE5LO_01650</name>
</gene>
<accession>A0ABV5BUY1</accession>
<reference evidence="5 6" key="1">
    <citation type="submission" date="2024-09" db="EMBL/GenBank/DDBJ databases">
        <title>Paenibacillus zeirhizospherea sp. nov., isolated from surface of the maize (Zea mays) roots in a horticulture field, Hungary.</title>
        <authorList>
            <person name="Marton D."/>
            <person name="Farkas M."/>
            <person name="Bedics A."/>
            <person name="Toth E."/>
            <person name="Tancsics A."/>
            <person name="Boka K."/>
            <person name="Marati G."/>
            <person name="Kriszt B."/>
            <person name="Cserhati M."/>
        </authorList>
    </citation>
    <scope>NUCLEOTIDE SEQUENCE [LARGE SCALE GENOMIC DNA]</scope>
    <source>
        <strain evidence="5 6">JCM 18446</strain>
    </source>
</reference>